<name>A0A5C2RXB4_9APHY</name>
<dbReference type="EMBL" id="ML122293">
    <property type="protein sequence ID" value="RPD55695.1"/>
    <property type="molecule type" value="Genomic_DNA"/>
</dbReference>
<dbReference type="AlphaFoldDB" id="A0A5C2RXB4"/>
<proteinExistence type="predicted"/>
<dbReference type="Proteomes" id="UP000313359">
    <property type="component" value="Unassembled WGS sequence"/>
</dbReference>
<protein>
    <recommendedName>
        <fullName evidence="3">F-box domain-containing protein</fullName>
    </recommendedName>
</protein>
<organism evidence="1 2">
    <name type="scientific">Lentinus tigrinus ALCF2SS1-6</name>
    <dbReference type="NCBI Taxonomy" id="1328759"/>
    <lineage>
        <taxon>Eukaryota</taxon>
        <taxon>Fungi</taxon>
        <taxon>Dikarya</taxon>
        <taxon>Basidiomycota</taxon>
        <taxon>Agaricomycotina</taxon>
        <taxon>Agaricomycetes</taxon>
        <taxon>Polyporales</taxon>
        <taxon>Polyporaceae</taxon>
        <taxon>Lentinus</taxon>
    </lineage>
</organism>
<dbReference type="Gene3D" id="3.80.10.10">
    <property type="entry name" value="Ribonuclease Inhibitor"/>
    <property type="match status" value="1"/>
</dbReference>
<gene>
    <name evidence="1" type="ORF">L227DRAFT_615098</name>
</gene>
<accession>A0A5C2RXB4</accession>
<reference evidence="1" key="1">
    <citation type="journal article" date="2018" name="Genome Biol. Evol.">
        <title>Genomics and development of Lentinus tigrinus, a white-rot wood-decaying mushroom with dimorphic fruiting bodies.</title>
        <authorList>
            <person name="Wu B."/>
            <person name="Xu Z."/>
            <person name="Knudson A."/>
            <person name="Carlson A."/>
            <person name="Chen N."/>
            <person name="Kovaka S."/>
            <person name="LaButti K."/>
            <person name="Lipzen A."/>
            <person name="Pennachio C."/>
            <person name="Riley R."/>
            <person name="Schakwitz W."/>
            <person name="Umezawa K."/>
            <person name="Ohm R.A."/>
            <person name="Grigoriev I.V."/>
            <person name="Nagy L.G."/>
            <person name="Gibbons J."/>
            <person name="Hibbett D."/>
        </authorList>
    </citation>
    <scope>NUCLEOTIDE SEQUENCE [LARGE SCALE GENOMIC DNA]</scope>
    <source>
        <strain evidence="1">ALCF2SS1-6</strain>
    </source>
</reference>
<dbReference type="InterPro" id="IPR032675">
    <property type="entry name" value="LRR_dom_sf"/>
</dbReference>
<dbReference type="OrthoDB" id="3365698at2759"/>
<keyword evidence="2" id="KW-1185">Reference proteome</keyword>
<dbReference type="STRING" id="1328759.A0A5C2RXB4"/>
<evidence type="ECO:0000313" key="1">
    <source>
        <dbReference type="EMBL" id="RPD55695.1"/>
    </source>
</evidence>
<evidence type="ECO:0008006" key="3">
    <source>
        <dbReference type="Google" id="ProtNLM"/>
    </source>
</evidence>
<evidence type="ECO:0000313" key="2">
    <source>
        <dbReference type="Proteomes" id="UP000313359"/>
    </source>
</evidence>
<sequence>MVAPRSPTPVGHKGSKLWAELHLHEEDHRLRDLKYAYNASVPINRMLPPEVLSEIFSHLPSPLPTRRQHPHTPYLLVYRAWYSLLLHTPQFWAAFLSRPRILTDKGWETGLYDRLYLERSGTVPLSLSLDNRTDRAFPSLILHRHHITSLRIGITVIGQLGSEPDLSLLNSLLNAGLSLLAELDVYHIHLGGSRPKGSLIFHSQQLPRLRSLTQPWTTTAVGDAVAQLRHLHLEGCAVCDVEVITPAFDMTSILNKMTRSPLLESLSLSHRGTAGPSEDHPIPVWGDDVKPVICPALTRLDTRNCHPTITSTVLSKLVHRPTCRVWLAAKSLHESLPAGPFTATTMADHVNLELKYDAREHAALSTYIDGSKALSFSFKPEPGTPNTQRALWTCWGSMSKTFSDANAVTTLTFRGLDGCVSPNYGPRDGEKFGELLKVFPTLLRLDFLGWDCRQWLIDILDGLNLCPRMRKLTVCWQRIVDTAVLTSDVLKKAHPAAPRDDRLKRPLLGAVVFEDFCDRVACMLRNRAELGSPLRSLTVQVAREITSSYADDEEWDPPALKGRMWRKLEGLVEKLEVSYADEV</sequence>